<dbReference type="AlphaFoldDB" id="J1I060"/>
<sequence>MNRSTLVALALVAFCGMLGAQTEIIYLENPSFEDEPRPGWQPRGWIDCGFAGESPPDVQPFGGFGVTQAAHDDNTYLGLVVRDNKTWEAVSQRLARPIREGQCYRFSIYLARSAQYVSPTKRKPNELTNFNKGAILRIYGGNSPREKAELLASSDMVSHTDWRPYKFEFTPKKSYRYFVLEAYYKTPTMFYYNGNLLLDNASEIYSCEIPEEKPDNPILAQVDPEKKTNVKPSPKEEPVLPEAKEEPKEEVKEVDRGDFKGDLKAEDLALGDKFRLDNLYFQADSSSITPAAALELNELVAFMKKNKGVSIEVGGHTNGLPTHDYCDKLSRARAKSISAYLTAKGVDRRRISYRGYGKRKPIADNETREGRKRNQRVEIKITKLERD</sequence>
<dbReference type="PRINTS" id="PR01023">
    <property type="entry name" value="NAFLGMOTY"/>
</dbReference>
<evidence type="ECO:0000256" key="1">
    <source>
        <dbReference type="PROSITE-ProRule" id="PRU00473"/>
    </source>
</evidence>
<dbReference type="InterPro" id="IPR006665">
    <property type="entry name" value="OmpA-like"/>
</dbReference>
<dbReference type="GO" id="GO:0016020">
    <property type="term" value="C:membrane"/>
    <property type="evidence" value="ECO:0007669"/>
    <property type="project" value="UniProtKB-UniRule"/>
</dbReference>
<keyword evidence="1" id="KW-0472">Membrane</keyword>
<dbReference type="RefSeq" id="WP_002656714.1">
    <property type="nucleotide sequence ID" value="NZ_JH719942.1"/>
</dbReference>
<protein>
    <submittedName>
        <fullName evidence="4">Outer membrane protein/peptidoglycan-associated (Lipo)protein</fullName>
    </submittedName>
</protein>
<dbReference type="PROSITE" id="PS51123">
    <property type="entry name" value="OMPA_2"/>
    <property type="match status" value="1"/>
</dbReference>
<evidence type="ECO:0000313" key="5">
    <source>
        <dbReference type="Proteomes" id="UP000005113"/>
    </source>
</evidence>
<feature type="compositionally biased region" description="Basic and acidic residues" evidence="2">
    <location>
        <begin position="223"/>
        <end position="254"/>
    </location>
</feature>
<dbReference type="EMBL" id="JH719942">
    <property type="protein sequence ID" value="EJF52050.1"/>
    <property type="molecule type" value="Genomic_DNA"/>
</dbReference>
<dbReference type="InterPro" id="IPR050330">
    <property type="entry name" value="Bact_OuterMem_StrucFunc"/>
</dbReference>
<reference evidence="5" key="1">
    <citation type="journal article" date="2012" name="Stand. Genomic Sci.">
        <title>Permanent draft genome sequence of the gliding predator Saprospira grandis strain Sa g1 (= HR1).</title>
        <authorList>
            <person name="Mavromatis K."/>
            <person name="Chertkov O."/>
            <person name="Lapidus A."/>
            <person name="Nolan M."/>
            <person name="Lucas S."/>
            <person name="Tice H."/>
            <person name="Del Rio T.G."/>
            <person name="Cheng J.F."/>
            <person name="Han C."/>
            <person name="Tapia R."/>
            <person name="Bruce D."/>
            <person name="Goodwin L.A."/>
            <person name="Pitluck S."/>
            <person name="Huntemann M."/>
            <person name="Liolios K."/>
            <person name="Pagani I."/>
            <person name="Ivanova N."/>
            <person name="Mikhailova N."/>
            <person name="Pati A."/>
            <person name="Chen A."/>
            <person name="Palaniappan K."/>
            <person name="Land M."/>
            <person name="Brambilla E.M."/>
            <person name="Rohde M."/>
            <person name="Spring S."/>
            <person name="Goker M."/>
            <person name="Detter J.C."/>
            <person name="Bristow J."/>
            <person name="Eisen J.A."/>
            <person name="Markowitz V."/>
            <person name="Hugenholtz P."/>
            <person name="Kyrpides N.C."/>
            <person name="Klenk H.P."/>
            <person name="Woyke T."/>
        </authorList>
    </citation>
    <scope>NUCLEOTIDE SEQUENCE [LARGE SCALE GENOMIC DNA]</scope>
    <source>
        <strain evidence="5">DSM 2844</strain>
    </source>
</reference>
<name>J1I060_9BACT</name>
<dbReference type="HOGENOM" id="CLU_743721_0_0_10"/>
<feature type="domain" description="OmpA-like" evidence="3">
    <location>
        <begin position="268"/>
        <end position="385"/>
    </location>
</feature>
<dbReference type="Gene3D" id="3.30.1330.60">
    <property type="entry name" value="OmpA-like domain"/>
    <property type="match status" value="1"/>
</dbReference>
<dbReference type="CDD" id="cd07185">
    <property type="entry name" value="OmpA_C-like"/>
    <property type="match status" value="1"/>
</dbReference>
<dbReference type="InterPro" id="IPR036737">
    <property type="entry name" value="OmpA-like_sf"/>
</dbReference>
<accession>J1I060</accession>
<evidence type="ECO:0000313" key="4">
    <source>
        <dbReference type="EMBL" id="EJF52050.1"/>
    </source>
</evidence>
<gene>
    <name evidence="4" type="ORF">SapgrDRAFT_0303</name>
</gene>
<organism evidence="4 5">
    <name type="scientific">Saprospira grandis DSM 2844</name>
    <dbReference type="NCBI Taxonomy" id="694433"/>
    <lineage>
        <taxon>Bacteria</taxon>
        <taxon>Pseudomonadati</taxon>
        <taxon>Bacteroidota</taxon>
        <taxon>Saprospiria</taxon>
        <taxon>Saprospirales</taxon>
        <taxon>Saprospiraceae</taxon>
        <taxon>Saprospira</taxon>
    </lineage>
</organism>
<feature type="compositionally biased region" description="Basic and acidic residues" evidence="2">
    <location>
        <begin position="375"/>
        <end position="387"/>
    </location>
</feature>
<dbReference type="SUPFAM" id="SSF103088">
    <property type="entry name" value="OmpA-like"/>
    <property type="match status" value="1"/>
</dbReference>
<dbReference type="PANTHER" id="PTHR30329:SF21">
    <property type="entry name" value="LIPOPROTEIN YIAD-RELATED"/>
    <property type="match status" value="1"/>
</dbReference>
<dbReference type="PANTHER" id="PTHR30329">
    <property type="entry name" value="STATOR ELEMENT OF FLAGELLAR MOTOR COMPLEX"/>
    <property type="match status" value="1"/>
</dbReference>
<feature type="region of interest" description="Disordered" evidence="2">
    <location>
        <begin position="215"/>
        <end position="254"/>
    </location>
</feature>
<dbReference type="Gene3D" id="2.60.120.260">
    <property type="entry name" value="Galactose-binding domain-like"/>
    <property type="match status" value="1"/>
</dbReference>
<feature type="region of interest" description="Disordered" evidence="2">
    <location>
        <begin position="357"/>
        <end position="387"/>
    </location>
</feature>
<evidence type="ECO:0000259" key="3">
    <source>
        <dbReference type="PROSITE" id="PS51123"/>
    </source>
</evidence>
<evidence type="ECO:0000256" key="2">
    <source>
        <dbReference type="SAM" id="MobiDB-lite"/>
    </source>
</evidence>
<dbReference type="Proteomes" id="UP000005113">
    <property type="component" value="Unassembled WGS sequence"/>
</dbReference>
<dbReference type="Pfam" id="PF00691">
    <property type="entry name" value="OmpA"/>
    <property type="match status" value="1"/>
</dbReference>
<proteinExistence type="predicted"/>